<reference evidence="4" key="1">
    <citation type="submission" date="2014-11" db="EMBL/GenBank/DDBJ databases">
        <title>Genome sequencing of Roseivirga sp. D-25.</title>
        <authorList>
            <person name="Selvaratnam C."/>
            <person name="Thevarajoo S."/>
            <person name="Goh K.M."/>
            <person name="Eee R."/>
            <person name="Chan K.-G."/>
            <person name="Chong C.S."/>
        </authorList>
    </citation>
    <scope>NUCLEOTIDE SEQUENCE [LARGE SCALE GENOMIC DNA]</scope>
    <source>
        <strain evidence="4">D-25</strain>
    </source>
</reference>
<dbReference type="PANTHER" id="PTHR43736">
    <property type="entry name" value="ADP-RIBOSE PYROPHOSPHATASE"/>
    <property type="match status" value="1"/>
</dbReference>
<keyword evidence="1 3" id="KW-0378">Hydrolase</keyword>
<accession>A0A0L8AGS2</accession>
<sequence length="229" mass="26294">MDSQNIKVAVDPVVFGYENGSLFILLIKQKYGPMKGKWVLPGGFVKYNEPLSVAVARELKEETNVTVDYLEQLFTFGDDVNRDPRGHIISIAYLGLANPKQLDIQANTDASDVNWFEINKLPQLPFDHNQIIKKGLERLQSKVHYKPIGFDLLGDEFVFSDLENLYRTILQKEIDRRNFRKKILSFGLLEETGELRKTGSGRPGAVYRFNKRKYSQLESSGFHFDIKFA</sequence>
<gene>
    <name evidence="3" type="ORF">OB69_17225</name>
</gene>
<dbReference type="GO" id="GO:0016787">
    <property type="term" value="F:hydrolase activity"/>
    <property type="evidence" value="ECO:0007669"/>
    <property type="project" value="UniProtKB-KW"/>
</dbReference>
<dbReference type="PROSITE" id="PS51462">
    <property type="entry name" value="NUDIX"/>
    <property type="match status" value="1"/>
</dbReference>
<evidence type="ECO:0000256" key="1">
    <source>
        <dbReference type="ARBA" id="ARBA00022801"/>
    </source>
</evidence>
<dbReference type="InterPro" id="IPR020084">
    <property type="entry name" value="NUDIX_hydrolase_CS"/>
</dbReference>
<name>A0A0L8AGS2_9BACT</name>
<evidence type="ECO:0000259" key="2">
    <source>
        <dbReference type="PROSITE" id="PS51462"/>
    </source>
</evidence>
<dbReference type="InterPro" id="IPR036390">
    <property type="entry name" value="WH_DNA-bd_sf"/>
</dbReference>
<comment type="caution">
    <text evidence="3">The sequence shown here is derived from an EMBL/GenBank/DDBJ whole genome shotgun (WGS) entry which is preliminary data.</text>
</comment>
<dbReference type="InterPro" id="IPR015797">
    <property type="entry name" value="NUDIX_hydrolase-like_dom_sf"/>
</dbReference>
<dbReference type="Gene3D" id="1.10.10.10">
    <property type="entry name" value="Winged helix-like DNA-binding domain superfamily/Winged helix DNA-binding domain"/>
    <property type="match status" value="1"/>
</dbReference>
<dbReference type="InterPro" id="IPR000086">
    <property type="entry name" value="NUDIX_hydrolase_dom"/>
</dbReference>
<dbReference type="OrthoDB" id="9786141at2"/>
<organism evidence="3 4">
    <name type="scientific">Roseivirga seohaensis subsp. aquiponti</name>
    <dbReference type="NCBI Taxonomy" id="1566026"/>
    <lineage>
        <taxon>Bacteria</taxon>
        <taxon>Pseudomonadati</taxon>
        <taxon>Bacteroidota</taxon>
        <taxon>Cytophagia</taxon>
        <taxon>Cytophagales</taxon>
        <taxon>Roseivirgaceae</taxon>
        <taxon>Roseivirga</taxon>
    </lineage>
</organism>
<dbReference type="CDD" id="cd18873">
    <property type="entry name" value="NUDIX_NadM_like"/>
    <property type="match status" value="1"/>
</dbReference>
<dbReference type="Pfam" id="PF21906">
    <property type="entry name" value="WHD_NrtR"/>
    <property type="match status" value="1"/>
</dbReference>
<dbReference type="InterPro" id="IPR036388">
    <property type="entry name" value="WH-like_DNA-bd_sf"/>
</dbReference>
<dbReference type="PANTHER" id="PTHR43736:SF4">
    <property type="entry name" value="SLR1690 PROTEIN"/>
    <property type="match status" value="1"/>
</dbReference>
<dbReference type="SUPFAM" id="SSF46785">
    <property type="entry name" value="Winged helix' DNA-binding domain"/>
    <property type="match status" value="1"/>
</dbReference>
<dbReference type="PATRIC" id="fig|1566026.4.peg.1885"/>
<dbReference type="RefSeq" id="WP_053225000.1">
    <property type="nucleotide sequence ID" value="NZ_JSVA01000023.1"/>
</dbReference>
<protein>
    <submittedName>
        <fullName evidence="3">NUDIX hydrolase</fullName>
    </submittedName>
</protein>
<dbReference type="InterPro" id="IPR054105">
    <property type="entry name" value="WHD_NrtR"/>
</dbReference>
<dbReference type="Proteomes" id="UP000036908">
    <property type="component" value="Unassembled WGS sequence"/>
</dbReference>
<evidence type="ECO:0000313" key="3">
    <source>
        <dbReference type="EMBL" id="KOF01457.1"/>
    </source>
</evidence>
<feature type="domain" description="Nudix hydrolase" evidence="2">
    <location>
        <begin position="5"/>
        <end position="140"/>
    </location>
</feature>
<keyword evidence="4" id="KW-1185">Reference proteome</keyword>
<dbReference type="EMBL" id="JSVA01000023">
    <property type="protein sequence ID" value="KOF01457.1"/>
    <property type="molecule type" value="Genomic_DNA"/>
</dbReference>
<evidence type="ECO:0000313" key="4">
    <source>
        <dbReference type="Proteomes" id="UP000036908"/>
    </source>
</evidence>
<dbReference type="AlphaFoldDB" id="A0A0L8AGS2"/>
<dbReference type="PROSITE" id="PS00893">
    <property type="entry name" value="NUDIX_BOX"/>
    <property type="match status" value="1"/>
</dbReference>
<dbReference type="Gene3D" id="3.90.79.10">
    <property type="entry name" value="Nucleoside Triphosphate Pyrophosphohydrolase"/>
    <property type="match status" value="1"/>
</dbReference>
<dbReference type="SUPFAM" id="SSF55811">
    <property type="entry name" value="Nudix"/>
    <property type="match status" value="1"/>
</dbReference>
<proteinExistence type="predicted"/>
<dbReference type="Pfam" id="PF00293">
    <property type="entry name" value="NUDIX"/>
    <property type="match status" value="1"/>
</dbReference>